<dbReference type="PANTHER" id="PTHR47139">
    <property type="entry name" value="TUMOR NECROSIS FACTOR RECEPTOR SUPERFAMILY MEMBER 9"/>
    <property type="match status" value="1"/>
</dbReference>
<feature type="repeat" description="TNFR-Cys" evidence="1">
    <location>
        <begin position="78"/>
        <end position="117"/>
    </location>
</feature>
<accession>V9L6P5</accession>
<evidence type="ECO:0000256" key="3">
    <source>
        <dbReference type="SAM" id="Phobius"/>
    </source>
</evidence>
<sequence>MTHLIAQICALSSLLIAVTLAVNCPRGTYKTQNTCKPCPATSFSNDENLRRCQRCQSCFGSKFRVERQCTAISNTKCGCVQGYMCSNDACDQCMAHRSCLPGQRIVKEGTSNSDTECTGCDEGSFSKTEGEPCIPWTDCSTKGMFVTRNGSSTQDRECSPTPPRSIQARTYTASTSTSSTTPQHSPQFKVYPEKDANVLGILAAFLVPCLFIPFTMFAVILTRKRHKRMPKKDDTPVAQTEDDACSCHYPVKELGDDSTDSSQDSLLTV</sequence>
<keyword evidence="4" id="KW-0732">Signal</keyword>
<feature type="chain" id="PRO_5044739634" evidence="4">
    <location>
        <begin position="22"/>
        <end position="269"/>
    </location>
</feature>
<dbReference type="GO" id="GO:0038023">
    <property type="term" value="F:signaling receptor activity"/>
    <property type="evidence" value="ECO:0007669"/>
    <property type="project" value="TreeGrafter"/>
</dbReference>
<dbReference type="STRING" id="7868.ENSCMIP00000009544"/>
<dbReference type="Gene3D" id="2.10.50.10">
    <property type="entry name" value="Tumor Necrosis Factor Receptor, subunit A, domain 2"/>
    <property type="match status" value="2"/>
</dbReference>
<dbReference type="AlphaFoldDB" id="V9L6P5"/>
<feature type="compositionally biased region" description="Low complexity" evidence="2">
    <location>
        <begin position="170"/>
        <end position="181"/>
    </location>
</feature>
<feature type="disulfide bond" evidence="1">
    <location>
        <begin position="99"/>
        <end position="117"/>
    </location>
</feature>
<dbReference type="PROSITE" id="PS50050">
    <property type="entry name" value="TNFR_NGFR_2"/>
    <property type="match status" value="2"/>
</dbReference>
<evidence type="ECO:0000259" key="5">
    <source>
        <dbReference type="PROSITE" id="PS50050"/>
    </source>
</evidence>
<feature type="transmembrane region" description="Helical" evidence="3">
    <location>
        <begin position="198"/>
        <end position="222"/>
    </location>
</feature>
<evidence type="ECO:0000256" key="2">
    <source>
        <dbReference type="SAM" id="MobiDB-lite"/>
    </source>
</evidence>
<evidence type="ECO:0000256" key="4">
    <source>
        <dbReference type="SAM" id="SignalP"/>
    </source>
</evidence>
<reference evidence="8" key="2">
    <citation type="journal article" date="2007" name="PLoS Biol.">
        <title>Survey sequencing and comparative analysis of the elephant shark (Callorhinchus milii) genome.</title>
        <authorList>
            <person name="Venkatesh B."/>
            <person name="Kirkness E.F."/>
            <person name="Loh Y.H."/>
            <person name="Halpern A.L."/>
            <person name="Lee A.P."/>
            <person name="Johnson J."/>
            <person name="Dandona N."/>
            <person name="Viswanathan L.D."/>
            <person name="Tay A."/>
            <person name="Venter J.C."/>
            <person name="Strausberg R.L."/>
            <person name="Brenner S."/>
        </authorList>
    </citation>
    <scope>NUCLEOTIDE SEQUENCE [LARGE SCALE GENOMIC DNA]</scope>
</reference>
<dbReference type="Proteomes" id="UP000314986">
    <property type="component" value="Unassembled WGS sequence"/>
</dbReference>
<feature type="domain" description="TNFR-Cys" evidence="5">
    <location>
        <begin position="37"/>
        <end position="77"/>
    </location>
</feature>
<keyword evidence="1" id="KW-1015">Disulfide bond</keyword>
<dbReference type="OMA" id="YLFKQPF"/>
<dbReference type="Pfam" id="PF00020">
    <property type="entry name" value="TNFR_c6"/>
    <property type="match status" value="2"/>
</dbReference>
<feature type="repeat" description="TNFR-Cys" evidence="1">
    <location>
        <begin position="37"/>
        <end position="77"/>
    </location>
</feature>
<keyword evidence="3" id="KW-0472">Membrane</keyword>
<dbReference type="GO" id="GO:0042127">
    <property type="term" value="P:regulation of cell population proliferation"/>
    <property type="evidence" value="ECO:0007669"/>
    <property type="project" value="TreeGrafter"/>
</dbReference>
<feature type="region of interest" description="Disordered" evidence="2">
    <location>
        <begin position="148"/>
        <end position="187"/>
    </location>
</feature>
<keyword evidence="3" id="KW-1133">Transmembrane helix</keyword>
<protein>
    <submittedName>
        <fullName evidence="6">Tumor necrosis factor receptor superfamily member 9</fullName>
    </submittedName>
</protein>
<dbReference type="InterPro" id="IPR001368">
    <property type="entry name" value="TNFR/NGFR_Cys_rich_reg"/>
</dbReference>
<dbReference type="SUPFAM" id="SSF57586">
    <property type="entry name" value="TNF receptor-like"/>
    <property type="match status" value="2"/>
</dbReference>
<dbReference type="PANTHER" id="PTHR47139:SF1">
    <property type="entry name" value="TUMOR NECROSIS FACTOR RECEPTOR SUPERFAMILY MEMBER 9"/>
    <property type="match status" value="1"/>
</dbReference>
<comment type="caution">
    <text evidence="1">Lacks conserved residue(s) required for the propagation of feature annotation.</text>
</comment>
<dbReference type="GeneTree" id="ENSGT00950000183126"/>
<feature type="signal peptide" evidence="4">
    <location>
        <begin position="1"/>
        <end position="21"/>
    </location>
</feature>
<name>V9L6P5_CALMI</name>
<reference evidence="6 8" key="3">
    <citation type="journal article" date="2014" name="Nature">
        <title>Elephant shark genome provides unique insights into gnathostome evolution.</title>
        <authorList>
            <consortium name="International Elephant Shark Genome Sequencing Consortium"/>
            <person name="Venkatesh B."/>
            <person name="Lee A.P."/>
            <person name="Ravi V."/>
            <person name="Maurya A.K."/>
            <person name="Lian M.M."/>
            <person name="Swann J.B."/>
            <person name="Ohta Y."/>
            <person name="Flajnik M.F."/>
            <person name="Sutoh Y."/>
            <person name="Kasahara M."/>
            <person name="Hoon S."/>
            <person name="Gangu V."/>
            <person name="Roy S.W."/>
            <person name="Irimia M."/>
            <person name="Korzh V."/>
            <person name="Kondrychyn I."/>
            <person name="Lim Z.W."/>
            <person name="Tay B.H."/>
            <person name="Tohari S."/>
            <person name="Kong K.W."/>
            <person name="Ho S."/>
            <person name="Lorente-Galdos B."/>
            <person name="Quilez J."/>
            <person name="Marques-Bonet T."/>
            <person name="Raney B.J."/>
            <person name="Ingham P.W."/>
            <person name="Tay A."/>
            <person name="Hillier L.W."/>
            <person name="Minx P."/>
            <person name="Boehm T."/>
            <person name="Wilson R.K."/>
            <person name="Brenner S."/>
            <person name="Warren W.C."/>
        </authorList>
    </citation>
    <scope>NUCLEOTIDE SEQUENCE</scope>
    <source>
        <tissue evidence="6">Liver</tissue>
    </source>
</reference>
<dbReference type="CDD" id="cd13410">
    <property type="entry name" value="TNFRSF9"/>
    <property type="match status" value="1"/>
</dbReference>
<dbReference type="KEGG" id="cmk:103184229"/>
<dbReference type="RefSeq" id="XP_007900319.1">
    <property type="nucleotide sequence ID" value="XM_007902128.2"/>
</dbReference>
<dbReference type="InterPro" id="IPR034020">
    <property type="entry name" value="TNFRSF9_N"/>
</dbReference>
<reference evidence="7" key="4">
    <citation type="submission" date="2025-05" db="UniProtKB">
        <authorList>
            <consortium name="Ensembl"/>
        </authorList>
    </citation>
    <scope>IDENTIFICATION</scope>
</reference>
<dbReference type="EMBL" id="JW874909">
    <property type="protein sequence ID" value="AFP07426.1"/>
    <property type="molecule type" value="mRNA"/>
</dbReference>
<keyword evidence="3" id="KW-0812">Transmembrane</keyword>
<evidence type="ECO:0000256" key="1">
    <source>
        <dbReference type="PROSITE-ProRule" id="PRU00206"/>
    </source>
</evidence>
<keyword evidence="6" id="KW-0675">Receptor</keyword>
<proteinExistence type="evidence at transcript level"/>
<evidence type="ECO:0000313" key="8">
    <source>
        <dbReference type="Proteomes" id="UP000314986"/>
    </source>
</evidence>
<dbReference type="GeneID" id="103184229"/>
<organism evidence="6">
    <name type="scientific">Callorhinchus milii</name>
    <name type="common">Ghost shark</name>
    <dbReference type="NCBI Taxonomy" id="7868"/>
    <lineage>
        <taxon>Eukaryota</taxon>
        <taxon>Metazoa</taxon>
        <taxon>Chordata</taxon>
        <taxon>Craniata</taxon>
        <taxon>Vertebrata</taxon>
        <taxon>Chondrichthyes</taxon>
        <taxon>Holocephali</taxon>
        <taxon>Chimaeriformes</taxon>
        <taxon>Callorhinchidae</taxon>
        <taxon>Callorhinchus</taxon>
    </lineage>
</organism>
<feature type="domain" description="TNFR-Cys" evidence="5">
    <location>
        <begin position="78"/>
        <end position="117"/>
    </location>
</feature>
<dbReference type="SMART" id="SM00208">
    <property type="entry name" value="TNFR"/>
    <property type="match status" value="3"/>
</dbReference>
<evidence type="ECO:0000313" key="6">
    <source>
        <dbReference type="EMBL" id="AFP07426.1"/>
    </source>
</evidence>
<gene>
    <name evidence="7" type="primary">LOC103184229</name>
</gene>
<dbReference type="Ensembl" id="ENSCMIT00000009805.1">
    <property type="protein sequence ID" value="ENSCMIP00000009544.1"/>
    <property type="gene ID" value="ENSCMIG00000005065.1"/>
</dbReference>
<keyword evidence="8" id="KW-1185">Reference proteome</keyword>
<reference evidence="8" key="1">
    <citation type="journal article" date="2006" name="Science">
        <title>Ancient noncoding elements conserved in the human genome.</title>
        <authorList>
            <person name="Venkatesh B."/>
            <person name="Kirkness E.F."/>
            <person name="Loh Y.H."/>
            <person name="Halpern A.L."/>
            <person name="Lee A.P."/>
            <person name="Johnson J."/>
            <person name="Dandona N."/>
            <person name="Viswanathan L.D."/>
            <person name="Tay A."/>
            <person name="Venter J.C."/>
            <person name="Strausberg R.L."/>
            <person name="Brenner S."/>
        </authorList>
    </citation>
    <scope>NUCLEOTIDE SEQUENCE [LARGE SCALE GENOMIC DNA]</scope>
</reference>
<evidence type="ECO:0000313" key="7">
    <source>
        <dbReference type="Ensembl" id="ENSCMIP00000009544.1"/>
    </source>
</evidence>
<dbReference type="OrthoDB" id="10031141at2759"/>